<keyword evidence="9" id="KW-1185">Reference proteome</keyword>
<evidence type="ECO:0000256" key="2">
    <source>
        <dbReference type="ARBA" id="ARBA00022540"/>
    </source>
</evidence>
<dbReference type="AlphaFoldDB" id="A0A553NDP3"/>
<evidence type="ECO:0000256" key="5">
    <source>
        <dbReference type="ARBA" id="ARBA00022917"/>
    </source>
</evidence>
<accession>A0A553NDP3</accession>
<protein>
    <recommendedName>
        <fullName evidence="6">eIF-4F 25 kDa subunit</fullName>
    </recommendedName>
</protein>
<keyword evidence="3" id="KW-0810">Translation regulation</keyword>
<dbReference type="GO" id="GO:0003743">
    <property type="term" value="F:translation initiation factor activity"/>
    <property type="evidence" value="ECO:0007669"/>
    <property type="project" value="UniProtKB-KW"/>
</dbReference>
<dbReference type="SUPFAM" id="SSF55418">
    <property type="entry name" value="eIF4e-like"/>
    <property type="match status" value="1"/>
</dbReference>
<organism evidence="8 9">
    <name type="scientific">Tigriopus californicus</name>
    <name type="common">Marine copepod</name>
    <dbReference type="NCBI Taxonomy" id="6832"/>
    <lineage>
        <taxon>Eukaryota</taxon>
        <taxon>Metazoa</taxon>
        <taxon>Ecdysozoa</taxon>
        <taxon>Arthropoda</taxon>
        <taxon>Crustacea</taxon>
        <taxon>Multicrustacea</taxon>
        <taxon>Hexanauplia</taxon>
        <taxon>Copepoda</taxon>
        <taxon>Harpacticoida</taxon>
        <taxon>Harpacticidae</taxon>
        <taxon>Tigriopus</taxon>
    </lineage>
</organism>
<evidence type="ECO:0000256" key="1">
    <source>
        <dbReference type="ARBA" id="ARBA00009860"/>
    </source>
</evidence>
<dbReference type="GO" id="GO:0016281">
    <property type="term" value="C:eukaryotic translation initiation factor 4F complex"/>
    <property type="evidence" value="ECO:0007669"/>
    <property type="project" value="TreeGrafter"/>
</dbReference>
<sequence length="224" mass="25690">MTITRDGNRVISLMGEPPVNCSESERKQYIESANESALTPLCKHPLNHSWTLWYYQNIRSNSWLENQKKVSTFSTVEDFWSLYNHVEQPSRINSSNDYSVFKSNIKPMWEDPANKKGGKWTLTLDKRFRYQMLDEYWREILMAMIGETFGDNGDIVNGAVVNVRNSRDKVSLWLANAQNETNILAIGHSLKARLGLGNAFSLCFEAHEDSQVKIGSTAKTRFTI</sequence>
<evidence type="ECO:0000256" key="7">
    <source>
        <dbReference type="RuleBase" id="RU004374"/>
    </source>
</evidence>
<dbReference type="OMA" id="WREILMA"/>
<keyword evidence="4 7" id="KW-0694">RNA-binding</keyword>
<keyword evidence="5 7" id="KW-0648">Protein biosynthesis</keyword>
<dbReference type="InterPro" id="IPR019770">
    <property type="entry name" value="TIF_eIF_4E_CS"/>
</dbReference>
<dbReference type="InterPro" id="IPR001040">
    <property type="entry name" value="TIF_eIF_4E"/>
</dbReference>
<dbReference type="Proteomes" id="UP000318571">
    <property type="component" value="Chromosome 10"/>
</dbReference>
<reference evidence="8 9" key="1">
    <citation type="journal article" date="2018" name="Nat. Ecol. Evol.">
        <title>Genomic signatures of mitonuclear coevolution across populations of Tigriopus californicus.</title>
        <authorList>
            <person name="Barreto F.S."/>
            <person name="Watson E.T."/>
            <person name="Lima T.G."/>
            <person name="Willett C.S."/>
            <person name="Edmands S."/>
            <person name="Li W."/>
            <person name="Burton R.S."/>
        </authorList>
    </citation>
    <scope>NUCLEOTIDE SEQUENCE [LARGE SCALE GENOMIC DNA]</scope>
    <source>
        <strain evidence="8 9">San Diego</strain>
    </source>
</reference>
<dbReference type="GO" id="GO:0006417">
    <property type="term" value="P:regulation of translation"/>
    <property type="evidence" value="ECO:0007669"/>
    <property type="project" value="UniProtKB-KW"/>
</dbReference>
<proteinExistence type="inferred from homology"/>
<dbReference type="OrthoDB" id="590761at2759"/>
<dbReference type="Gene3D" id="3.30.760.10">
    <property type="entry name" value="RNA Cap, Translation Initiation Factor Eif4e"/>
    <property type="match status" value="1"/>
</dbReference>
<name>A0A553NDP3_TIGCA</name>
<evidence type="ECO:0000256" key="4">
    <source>
        <dbReference type="ARBA" id="ARBA00022884"/>
    </source>
</evidence>
<comment type="caution">
    <text evidence="8">The sequence shown here is derived from an EMBL/GenBank/DDBJ whole genome shotgun (WGS) entry which is preliminary data.</text>
</comment>
<evidence type="ECO:0000313" key="8">
    <source>
        <dbReference type="EMBL" id="TRY63576.1"/>
    </source>
</evidence>
<comment type="similarity">
    <text evidence="1 7">Belongs to the eukaryotic initiation factor 4E family.</text>
</comment>
<evidence type="ECO:0000256" key="3">
    <source>
        <dbReference type="ARBA" id="ARBA00022845"/>
    </source>
</evidence>
<evidence type="ECO:0000256" key="6">
    <source>
        <dbReference type="ARBA" id="ARBA00032656"/>
    </source>
</evidence>
<dbReference type="PANTHER" id="PTHR11960">
    <property type="entry name" value="EUKARYOTIC TRANSLATION INITIATION FACTOR 4E RELATED"/>
    <property type="match status" value="1"/>
</dbReference>
<dbReference type="PROSITE" id="PS00813">
    <property type="entry name" value="IF4E"/>
    <property type="match status" value="1"/>
</dbReference>
<dbReference type="InterPro" id="IPR023398">
    <property type="entry name" value="TIF_eIF4e-like"/>
</dbReference>
<dbReference type="GO" id="GO:0000340">
    <property type="term" value="F:RNA 7-methylguanosine cap binding"/>
    <property type="evidence" value="ECO:0007669"/>
    <property type="project" value="TreeGrafter"/>
</dbReference>
<dbReference type="STRING" id="6832.A0A553NDP3"/>
<gene>
    <name evidence="8" type="ORF">TCAL_10342</name>
</gene>
<dbReference type="Pfam" id="PF01652">
    <property type="entry name" value="IF4E"/>
    <property type="match status" value="1"/>
</dbReference>
<keyword evidence="2 7" id="KW-0396">Initiation factor</keyword>
<evidence type="ECO:0000313" key="9">
    <source>
        <dbReference type="Proteomes" id="UP000318571"/>
    </source>
</evidence>
<dbReference type="PANTHER" id="PTHR11960:SF8">
    <property type="entry name" value="EUKARYOTIC TRANSLATION INITIATION FACTOR 4E1-RELATED"/>
    <property type="match status" value="1"/>
</dbReference>
<dbReference type="EMBL" id="VCGU01000458">
    <property type="protein sequence ID" value="TRY63576.1"/>
    <property type="molecule type" value="Genomic_DNA"/>
</dbReference>